<dbReference type="AlphaFoldDB" id="A0A125AEU6"/>
<proteinExistence type="predicted"/>
<feature type="transmembrane region" description="Helical" evidence="1">
    <location>
        <begin position="38"/>
        <end position="66"/>
    </location>
</feature>
<organism evidence="2 3">
    <name type="scientific">Burkholderia territorii</name>
    <dbReference type="NCBI Taxonomy" id="1503055"/>
    <lineage>
        <taxon>Bacteria</taxon>
        <taxon>Pseudomonadati</taxon>
        <taxon>Pseudomonadota</taxon>
        <taxon>Betaproteobacteria</taxon>
        <taxon>Burkholderiales</taxon>
        <taxon>Burkholderiaceae</taxon>
        <taxon>Burkholderia</taxon>
        <taxon>Burkholderia cepacia complex</taxon>
    </lineage>
</organism>
<keyword evidence="1" id="KW-0812">Transmembrane</keyword>
<name>A0A125AEU6_9BURK</name>
<evidence type="ECO:0000256" key="1">
    <source>
        <dbReference type="SAM" id="Phobius"/>
    </source>
</evidence>
<dbReference type="Proteomes" id="UP000062317">
    <property type="component" value="Unassembled WGS sequence"/>
</dbReference>
<dbReference type="EMBL" id="LPEQ01000007">
    <property type="protein sequence ID" value="KVV58402.1"/>
    <property type="molecule type" value="Genomic_DNA"/>
</dbReference>
<keyword evidence="1" id="KW-1133">Transmembrane helix</keyword>
<feature type="transmembrane region" description="Helical" evidence="1">
    <location>
        <begin position="78"/>
        <end position="104"/>
    </location>
</feature>
<sequence length="120" mass="12863">MIIYPSIAGRFVPVLRALTRADIRSLMRRIRQDSLPRYNVAFVLAWLGAVTGIALAAAAISGGIYYVAQCASAKPWPVAIAAVIGGFAPLLGNVFYSALIVILLKPEIVARIEHGRHPPA</sequence>
<accession>A0A125AEU6</accession>
<keyword evidence="1" id="KW-0472">Membrane</keyword>
<reference evidence="2 3" key="1">
    <citation type="submission" date="2015-11" db="EMBL/GenBank/DDBJ databases">
        <title>Expanding the genomic diversity of Burkholderia species for the development of highly accurate diagnostics.</title>
        <authorList>
            <person name="Sahl J."/>
            <person name="Keim P."/>
            <person name="Wagner D."/>
        </authorList>
    </citation>
    <scope>NUCLEOTIDE SEQUENCE [LARGE SCALE GENOMIC DNA]</scope>
    <source>
        <strain evidence="2 3">MSMB1301WGS</strain>
    </source>
</reference>
<evidence type="ECO:0000313" key="3">
    <source>
        <dbReference type="Proteomes" id="UP000062317"/>
    </source>
</evidence>
<keyword evidence="3" id="KW-1185">Reference proteome</keyword>
<evidence type="ECO:0000313" key="2">
    <source>
        <dbReference type="EMBL" id="KVV58402.1"/>
    </source>
</evidence>
<protein>
    <submittedName>
        <fullName evidence="2">Uncharacterized protein</fullName>
    </submittedName>
</protein>
<dbReference type="RefSeq" id="WP_060102889.1">
    <property type="nucleotide sequence ID" value="NZ_LPEQ01000007.1"/>
</dbReference>
<gene>
    <name evidence="2" type="ORF">WT27_22640</name>
</gene>
<comment type="caution">
    <text evidence="2">The sequence shown here is derived from an EMBL/GenBank/DDBJ whole genome shotgun (WGS) entry which is preliminary data.</text>
</comment>